<evidence type="ECO:0000256" key="4">
    <source>
        <dbReference type="SAM" id="MobiDB-lite"/>
    </source>
</evidence>
<dbReference type="Pfam" id="PF08569">
    <property type="entry name" value="Mo25"/>
    <property type="match status" value="2"/>
</dbReference>
<sequence>MISKKFYKKKLIYPLSVKKNSAKSAGREHDSKNEDKKDSEKKCISTYLDRALEILIPEGDSQARQNNEDFIKLSQEIYAHNLFTALIKNLDELEFESRKVASRIFKNLLIRQIGTRYPMVNHIAENPEILFLLLDGYKHQSNSGKYVLKCNSIRNGHFCALSHFFLQDALIHKNEKDPQQNPHNQIVAQFLNDNYSDFFEHYSRLLRTDNYVTIRQSLKLLSELLLNRENFSVLQRYVADEANLKVLFLCIFAAFFNPFVVASPTKSPGVAKVLYTNQEKLIEFLEKFQPDRQEDEGFQEEKRYLIKQIRTLEKPVDL</sequence>
<accession>E4YRQ8</accession>
<evidence type="ECO:0000256" key="3">
    <source>
        <dbReference type="ARBA" id="ARBA00025206"/>
    </source>
</evidence>
<dbReference type="AlphaFoldDB" id="E4YRQ8"/>
<gene>
    <name evidence="5" type="ORF">GSOID_T00031660001</name>
</gene>
<dbReference type="InterPro" id="IPR016024">
    <property type="entry name" value="ARM-type_fold"/>
</dbReference>
<dbReference type="InterPro" id="IPR011989">
    <property type="entry name" value="ARM-like"/>
</dbReference>
<feature type="region of interest" description="Disordered" evidence="4">
    <location>
        <begin position="19"/>
        <end position="39"/>
    </location>
</feature>
<dbReference type="Proteomes" id="UP000011014">
    <property type="component" value="Unassembled WGS sequence"/>
</dbReference>
<name>E4YRQ8_OIKDI</name>
<evidence type="ECO:0000313" key="5">
    <source>
        <dbReference type="EMBL" id="CBY38150.1"/>
    </source>
</evidence>
<organism evidence="5">
    <name type="scientific">Oikopleura dioica</name>
    <name type="common">Tunicate</name>
    <dbReference type="NCBI Taxonomy" id="34765"/>
    <lineage>
        <taxon>Eukaryota</taxon>
        <taxon>Metazoa</taxon>
        <taxon>Chordata</taxon>
        <taxon>Tunicata</taxon>
        <taxon>Appendicularia</taxon>
        <taxon>Copelata</taxon>
        <taxon>Oikopleuridae</taxon>
        <taxon>Oikopleura</taxon>
    </lineage>
</organism>
<dbReference type="Gene3D" id="1.25.10.10">
    <property type="entry name" value="Leucine-rich Repeat Variant"/>
    <property type="match status" value="1"/>
</dbReference>
<protein>
    <submittedName>
        <fullName evidence="5">Uncharacterized protein</fullName>
    </submittedName>
</protein>
<evidence type="ECO:0000256" key="2">
    <source>
        <dbReference type="ARBA" id="ARBA00011749"/>
    </source>
</evidence>
<feature type="compositionally biased region" description="Basic and acidic residues" evidence="4">
    <location>
        <begin position="25"/>
        <end position="39"/>
    </location>
</feature>
<comment type="function">
    <text evidence="3">Component of a complex that binds and activates STK11/LKB1. In the complex, required to stabilize the interaction between CAB39/MO25 (CAB39/MO25alpha or CAB39L/MO25beta) and STK11/LKB1.</text>
</comment>
<dbReference type="GO" id="GO:0043539">
    <property type="term" value="F:protein serine/threonine kinase activator activity"/>
    <property type="evidence" value="ECO:0007669"/>
    <property type="project" value="TreeGrafter"/>
</dbReference>
<reference evidence="5" key="1">
    <citation type="journal article" date="2010" name="Science">
        <title>Plasticity of animal genome architecture unmasked by rapid evolution of a pelagic tunicate.</title>
        <authorList>
            <person name="Denoeud F."/>
            <person name="Henriet S."/>
            <person name="Mungpakdee S."/>
            <person name="Aury J.M."/>
            <person name="Da Silva C."/>
            <person name="Brinkmann H."/>
            <person name="Mikhaleva J."/>
            <person name="Olsen L.C."/>
            <person name="Jubin C."/>
            <person name="Canestro C."/>
            <person name="Bouquet J.M."/>
            <person name="Danks G."/>
            <person name="Poulain J."/>
            <person name="Campsteijn C."/>
            <person name="Adamski M."/>
            <person name="Cross I."/>
            <person name="Yadetie F."/>
            <person name="Muffato M."/>
            <person name="Louis A."/>
            <person name="Butcher S."/>
            <person name="Tsagkogeorga G."/>
            <person name="Konrad A."/>
            <person name="Singh S."/>
            <person name="Jensen M.F."/>
            <person name="Cong E.H."/>
            <person name="Eikeseth-Otteraa H."/>
            <person name="Noel B."/>
            <person name="Anthouard V."/>
            <person name="Porcel B.M."/>
            <person name="Kachouri-Lafond R."/>
            <person name="Nishino A."/>
            <person name="Ugolini M."/>
            <person name="Chourrout P."/>
            <person name="Nishida H."/>
            <person name="Aasland R."/>
            <person name="Huzurbazar S."/>
            <person name="Westhof E."/>
            <person name="Delsuc F."/>
            <person name="Lehrach H."/>
            <person name="Reinhardt R."/>
            <person name="Weissenbach J."/>
            <person name="Roy S.W."/>
            <person name="Artiguenave F."/>
            <person name="Postlethwait J.H."/>
            <person name="Manak J.R."/>
            <person name="Thompson E.M."/>
            <person name="Jaillon O."/>
            <person name="Du Pasquier L."/>
            <person name="Boudinot P."/>
            <person name="Liberles D.A."/>
            <person name="Volff J.N."/>
            <person name="Philippe H."/>
            <person name="Lenhard B."/>
            <person name="Roest Crollius H."/>
            <person name="Wincker P."/>
            <person name="Chourrout D."/>
        </authorList>
    </citation>
    <scope>NUCLEOTIDE SEQUENCE [LARGE SCALE GENOMIC DNA]</scope>
</reference>
<dbReference type="EMBL" id="FN655146">
    <property type="protein sequence ID" value="CBY38150.1"/>
    <property type="molecule type" value="Genomic_DNA"/>
</dbReference>
<comment type="subunit">
    <text evidence="2">Component of a trimeric complex composed of STK11/LKB1, STRAD (STRADA or STRADB) and CAB39/MO25 (CAB39/MO25alpha or CAB39L/MO25beta): the complex tethers STK11/LKB1 in the cytoplasm and stimulates its catalytic activity.</text>
</comment>
<dbReference type="InterPro" id="IPR013878">
    <property type="entry name" value="Mo25"/>
</dbReference>
<comment type="similarity">
    <text evidence="1">Belongs to the Mo25 family.</text>
</comment>
<dbReference type="GO" id="GO:0035556">
    <property type="term" value="P:intracellular signal transduction"/>
    <property type="evidence" value="ECO:0007669"/>
    <property type="project" value="TreeGrafter"/>
</dbReference>
<dbReference type="SUPFAM" id="SSF48371">
    <property type="entry name" value="ARM repeat"/>
    <property type="match status" value="1"/>
</dbReference>
<dbReference type="PANTHER" id="PTHR10182">
    <property type="entry name" value="CALCIUM-BINDING PROTEIN 39-RELATED"/>
    <property type="match status" value="1"/>
</dbReference>
<evidence type="ECO:0000256" key="1">
    <source>
        <dbReference type="ARBA" id="ARBA00011012"/>
    </source>
</evidence>
<dbReference type="PANTHER" id="PTHR10182:SF3">
    <property type="entry name" value="PROTEIN MO25"/>
    <property type="match status" value="1"/>
</dbReference>
<proteinExistence type="inferred from homology"/>